<dbReference type="Pfam" id="PF01715">
    <property type="entry name" value="IPPT"/>
    <property type="match status" value="1"/>
</dbReference>
<evidence type="ECO:0000256" key="2">
    <source>
        <dbReference type="ARBA" id="ARBA00003213"/>
    </source>
</evidence>
<dbReference type="PANTHER" id="PTHR11088">
    <property type="entry name" value="TRNA DIMETHYLALLYLTRANSFERASE"/>
    <property type="match status" value="1"/>
</dbReference>
<keyword evidence="7 10" id="KW-0067">ATP-binding</keyword>
<dbReference type="GO" id="GO:0005524">
    <property type="term" value="F:ATP binding"/>
    <property type="evidence" value="ECO:0007669"/>
    <property type="project" value="UniProtKB-UniRule"/>
</dbReference>
<feature type="binding site" evidence="10">
    <location>
        <begin position="2"/>
        <end position="9"/>
    </location>
    <ligand>
        <name>ATP</name>
        <dbReference type="ChEBI" id="CHEBI:30616"/>
    </ligand>
</feature>
<accession>A0A2A5X0C6</accession>
<evidence type="ECO:0000313" key="14">
    <source>
        <dbReference type="EMBL" id="PDH42240.1"/>
    </source>
</evidence>
<comment type="caution">
    <text evidence="14">The sequence shown here is derived from an EMBL/GenBank/DDBJ whole genome shotgun (WGS) entry which is preliminary data.</text>
</comment>
<comment type="catalytic activity">
    <reaction evidence="9 10 11">
        <text>adenosine(37) in tRNA + dimethylallyl diphosphate = N(6)-dimethylallyladenosine(37) in tRNA + diphosphate</text>
        <dbReference type="Rhea" id="RHEA:26482"/>
        <dbReference type="Rhea" id="RHEA-COMP:10162"/>
        <dbReference type="Rhea" id="RHEA-COMP:10375"/>
        <dbReference type="ChEBI" id="CHEBI:33019"/>
        <dbReference type="ChEBI" id="CHEBI:57623"/>
        <dbReference type="ChEBI" id="CHEBI:74411"/>
        <dbReference type="ChEBI" id="CHEBI:74415"/>
        <dbReference type="EC" id="2.5.1.75"/>
    </reaction>
</comment>
<evidence type="ECO:0000256" key="7">
    <source>
        <dbReference type="ARBA" id="ARBA00022840"/>
    </source>
</evidence>
<proteinExistence type="inferred from homology"/>
<gene>
    <name evidence="10" type="primary">miaA</name>
    <name evidence="14" type="ORF">CNE99_00585</name>
</gene>
<reference evidence="14 15" key="1">
    <citation type="submission" date="2017-08" db="EMBL/GenBank/DDBJ databases">
        <title>Fine stratification of microbial communities through a metagenomic profile of the photic zone.</title>
        <authorList>
            <person name="Haro-Moreno J.M."/>
            <person name="Lopez-Perez M."/>
            <person name="De La Torre J."/>
            <person name="Picazo A."/>
            <person name="Camacho A."/>
            <person name="Rodriguez-Valera F."/>
        </authorList>
    </citation>
    <scope>NUCLEOTIDE SEQUENCE [LARGE SCALE GENOMIC DNA]</scope>
    <source>
        <strain evidence="14">MED-G24</strain>
    </source>
</reference>
<dbReference type="HAMAP" id="MF_00185">
    <property type="entry name" value="IPP_trans"/>
    <property type="match status" value="1"/>
</dbReference>
<evidence type="ECO:0000256" key="3">
    <source>
        <dbReference type="ARBA" id="ARBA00005842"/>
    </source>
</evidence>
<comment type="subunit">
    <text evidence="10">Monomer.</text>
</comment>
<dbReference type="Gene3D" id="3.40.50.300">
    <property type="entry name" value="P-loop containing nucleotide triphosphate hydrolases"/>
    <property type="match status" value="1"/>
</dbReference>
<evidence type="ECO:0000313" key="15">
    <source>
        <dbReference type="Proteomes" id="UP000219327"/>
    </source>
</evidence>
<comment type="caution">
    <text evidence="10">Lacks conserved residue(s) required for the propagation of feature annotation.</text>
</comment>
<dbReference type="NCBIfam" id="TIGR00174">
    <property type="entry name" value="miaA"/>
    <property type="match status" value="1"/>
</dbReference>
<dbReference type="InterPro" id="IPR027417">
    <property type="entry name" value="P-loop_NTPase"/>
</dbReference>
<evidence type="ECO:0000256" key="6">
    <source>
        <dbReference type="ARBA" id="ARBA00022741"/>
    </source>
</evidence>
<comment type="function">
    <text evidence="2 10 12">Catalyzes the transfer of a dimethylallyl group onto the adenine at position 37 in tRNAs that read codons beginning with uridine, leading to the formation of N6-(dimethylallyl)adenosine (i(6)A).</text>
</comment>
<dbReference type="Gene3D" id="1.10.20.140">
    <property type="match status" value="1"/>
</dbReference>
<feature type="region of interest" description="Interaction with substrate tRNA" evidence="10">
    <location>
        <begin position="155"/>
        <end position="159"/>
    </location>
</feature>
<sequence>MGPTASGKSDLAIRLAQKLAQTHPVEIVSVDSAMVYRGLDIGTAKPNTTERAGIPHHLIDIRDPSQPYSAADFLNDARGLVSDIVRKQRIPLLVGGTMLYFKSLKEGIAELPPADGSVRQSISDYASRNGWSAIHERLRVIDPEAAERIHPNDPQRLQRALEVYELTGQSLTALQQAGRQRDGLKGSMCQIAIVPSDRAELHSRIALRFEQMVTDGLIEEVSGLFDRGDLTSSLPAIRSVGYRQVWQHLSGELSHSEMVERAVIATRQLAKRQYTWLRSWRDLNVISAPREEDALKILRSHRMLD</sequence>
<keyword evidence="5 10" id="KW-0819">tRNA processing</keyword>
<feature type="site" description="Interaction with substrate tRNA" evidence="10">
    <location>
        <position position="97"/>
    </location>
</feature>
<keyword evidence="4 10" id="KW-0808">Transferase</keyword>
<dbReference type="EMBL" id="NTKD01000001">
    <property type="protein sequence ID" value="PDH42240.1"/>
    <property type="molecule type" value="Genomic_DNA"/>
</dbReference>
<evidence type="ECO:0000256" key="8">
    <source>
        <dbReference type="ARBA" id="ARBA00022842"/>
    </source>
</evidence>
<evidence type="ECO:0000256" key="10">
    <source>
        <dbReference type="HAMAP-Rule" id="MF_00185"/>
    </source>
</evidence>
<evidence type="ECO:0000256" key="4">
    <source>
        <dbReference type="ARBA" id="ARBA00022679"/>
    </source>
</evidence>
<evidence type="ECO:0000256" key="5">
    <source>
        <dbReference type="ARBA" id="ARBA00022694"/>
    </source>
</evidence>
<dbReference type="SUPFAM" id="SSF52540">
    <property type="entry name" value="P-loop containing nucleoside triphosphate hydrolases"/>
    <property type="match status" value="1"/>
</dbReference>
<comment type="similarity">
    <text evidence="3 10 13">Belongs to the IPP transferase family.</text>
</comment>
<evidence type="ECO:0000256" key="12">
    <source>
        <dbReference type="RuleBase" id="RU003784"/>
    </source>
</evidence>
<protein>
    <recommendedName>
        <fullName evidence="10">tRNA dimethylallyltransferase</fullName>
        <ecNumber evidence="10">2.5.1.75</ecNumber>
    </recommendedName>
    <alternativeName>
        <fullName evidence="10">Dimethylallyl diphosphate:tRNA dimethylallyltransferase</fullName>
        <shortName evidence="10">DMAPP:tRNA dimethylallyltransferase</shortName>
        <shortName evidence="10">DMATase</shortName>
    </alternativeName>
    <alternativeName>
        <fullName evidence="10">Isopentenyl-diphosphate:tRNA isopentenyltransferase</fullName>
        <shortName evidence="10">IPP transferase</shortName>
        <shortName evidence="10">IPPT</shortName>
        <shortName evidence="10">IPTase</shortName>
    </alternativeName>
</protein>
<organism evidence="14 15">
    <name type="scientific">OM182 bacterium MED-G24</name>
    <dbReference type="NCBI Taxonomy" id="1986255"/>
    <lineage>
        <taxon>Bacteria</taxon>
        <taxon>Pseudomonadati</taxon>
        <taxon>Pseudomonadota</taxon>
        <taxon>Gammaproteobacteria</taxon>
        <taxon>OMG group</taxon>
        <taxon>OM182 clade</taxon>
    </lineage>
</organism>
<dbReference type="Proteomes" id="UP000219327">
    <property type="component" value="Unassembled WGS sequence"/>
</dbReference>
<dbReference type="InterPro" id="IPR039657">
    <property type="entry name" value="Dimethylallyltransferase"/>
</dbReference>
<keyword evidence="6 10" id="KW-0547">Nucleotide-binding</keyword>
<dbReference type="EC" id="2.5.1.75" evidence="10"/>
<dbReference type="GO" id="GO:0052381">
    <property type="term" value="F:tRNA dimethylallyltransferase activity"/>
    <property type="evidence" value="ECO:0007669"/>
    <property type="project" value="UniProtKB-UniRule"/>
</dbReference>
<evidence type="ECO:0000256" key="11">
    <source>
        <dbReference type="RuleBase" id="RU003783"/>
    </source>
</evidence>
<keyword evidence="8 10" id="KW-0460">Magnesium</keyword>
<dbReference type="PANTHER" id="PTHR11088:SF60">
    <property type="entry name" value="TRNA DIMETHYLALLYLTRANSFERASE"/>
    <property type="match status" value="1"/>
</dbReference>
<dbReference type="AlphaFoldDB" id="A0A2A5X0C6"/>
<name>A0A2A5X0C6_9GAMM</name>
<dbReference type="GO" id="GO:0006400">
    <property type="term" value="P:tRNA modification"/>
    <property type="evidence" value="ECO:0007669"/>
    <property type="project" value="TreeGrafter"/>
</dbReference>
<feature type="site" description="Interaction with substrate tRNA" evidence="10">
    <location>
        <position position="119"/>
    </location>
</feature>
<evidence type="ECO:0000256" key="1">
    <source>
        <dbReference type="ARBA" id="ARBA00001946"/>
    </source>
</evidence>
<feature type="binding site" evidence="10">
    <location>
        <begin position="4"/>
        <end position="9"/>
    </location>
    <ligand>
        <name>substrate</name>
    </ligand>
</feature>
<evidence type="ECO:0000256" key="13">
    <source>
        <dbReference type="RuleBase" id="RU003785"/>
    </source>
</evidence>
<comment type="cofactor">
    <cofactor evidence="1 10">
        <name>Mg(2+)</name>
        <dbReference type="ChEBI" id="CHEBI:18420"/>
    </cofactor>
</comment>
<evidence type="ECO:0000256" key="9">
    <source>
        <dbReference type="ARBA" id="ARBA00049563"/>
    </source>
</evidence>
<dbReference type="InterPro" id="IPR018022">
    <property type="entry name" value="IPT"/>
</dbReference>
<dbReference type="FunFam" id="1.10.20.140:FF:000001">
    <property type="entry name" value="tRNA dimethylallyltransferase"/>
    <property type="match status" value="1"/>
</dbReference>
<feature type="region of interest" description="Interaction with substrate tRNA" evidence="10">
    <location>
        <begin position="31"/>
        <end position="34"/>
    </location>
</feature>